<dbReference type="SUPFAM" id="SSF56801">
    <property type="entry name" value="Acetyl-CoA synthetase-like"/>
    <property type="match status" value="1"/>
</dbReference>
<evidence type="ECO:0000259" key="3">
    <source>
        <dbReference type="Pfam" id="PF00501"/>
    </source>
</evidence>
<dbReference type="RefSeq" id="WP_126758137.1">
    <property type="nucleotide sequence ID" value="NZ_PIPQ01000010.1"/>
</dbReference>
<dbReference type="Pfam" id="PF13193">
    <property type="entry name" value="AMP-binding_C"/>
    <property type="match status" value="1"/>
</dbReference>
<evidence type="ECO:0000256" key="2">
    <source>
        <dbReference type="ARBA" id="ARBA00022598"/>
    </source>
</evidence>
<sequence>MGHVSSRGNAMETPLLIIDMLKYAHQRYPNQEVVSRLHDNSIHRSTYATTWTRTAQLAHALQALGVKPGDFVASMAWNTHRHIELYYGIAGMGAVLHTVNPRLFSEQIEYVINHAEDTYVFVDIGFVKQIEAIAPQLNTVKGFVVLCEAHEMPETSLPNVHCYEALLASQPENYDWPNLDEHQAAILCYTSGTTGNPKGVLYSHRSMVLHAQASASADLLDLREETVLLPMVAMYHVGAWGAPYAAPLAGSKLVLPGHGMDGESMWHLIREEQVDVALGVPTIWLTLHNYFQEQGIRSTPLKRVCVGGAASPLGLVKAFDEEYDIYWQPIWGMTETGPLVTSLPPTKAILAMDKNDRYGIQTTAGKACFGIDMEIFDENDQALPHDGVTSGELRVRGPWVIERYFKDPSTGKFPNGWLATGDIAVIDREGHMKVVDRTKDVIKSGGEWISSLEIESIVSQHPGVNECCVIGVKHPKWDERPLLLVVPEKGHTLTADMMVEHLTGRIAKWWMPDAMVLVQEFPRTGTGKVLKRALRDEYMHYLLKSE</sequence>
<dbReference type="InterPro" id="IPR000873">
    <property type="entry name" value="AMP-dep_synth/lig_dom"/>
</dbReference>
<dbReference type="NCBIfam" id="NF004837">
    <property type="entry name" value="PRK06187.1"/>
    <property type="match status" value="1"/>
</dbReference>
<protein>
    <submittedName>
        <fullName evidence="5">Long-chain fatty acid--CoA ligase</fullName>
    </submittedName>
</protein>
<feature type="domain" description="AMP-dependent synthetase/ligase" evidence="3">
    <location>
        <begin position="25"/>
        <end position="405"/>
    </location>
</feature>
<dbReference type="PANTHER" id="PTHR43767">
    <property type="entry name" value="LONG-CHAIN-FATTY-ACID--COA LIGASE"/>
    <property type="match status" value="1"/>
</dbReference>
<dbReference type="Gene3D" id="3.30.300.30">
    <property type="match status" value="1"/>
</dbReference>
<dbReference type="GO" id="GO:0016877">
    <property type="term" value="F:ligase activity, forming carbon-sulfur bonds"/>
    <property type="evidence" value="ECO:0007669"/>
    <property type="project" value="UniProtKB-ARBA"/>
</dbReference>
<gene>
    <name evidence="5" type="ORF">CWE15_11010</name>
</gene>
<dbReference type="InterPro" id="IPR042099">
    <property type="entry name" value="ANL_N_sf"/>
</dbReference>
<accession>A0A432WVU2</accession>
<dbReference type="InterPro" id="IPR020845">
    <property type="entry name" value="AMP-binding_CS"/>
</dbReference>
<reference evidence="5 6" key="1">
    <citation type="journal article" date="2011" name="Front. Microbiol.">
        <title>Genomic signatures of strain selection and enhancement in Bacillus atrophaeus var. globigii, a historical biowarfare simulant.</title>
        <authorList>
            <person name="Gibbons H.S."/>
            <person name="Broomall S.M."/>
            <person name="McNew L.A."/>
            <person name="Daligault H."/>
            <person name="Chapman C."/>
            <person name="Bruce D."/>
            <person name="Karavis M."/>
            <person name="Krepps M."/>
            <person name="McGregor P.A."/>
            <person name="Hong C."/>
            <person name="Park K.H."/>
            <person name="Akmal A."/>
            <person name="Feldman A."/>
            <person name="Lin J.S."/>
            <person name="Chang W.E."/>
            <person name="Higgs B.W."/>
            <person name="Demirev P."/>
            <person name="Lindquist J."/>
            <person name="Liem A."/>
            <person name="Fochler E."/>
            <person name="Read T.D."/>
            <person name="Tapia R."/>
            <person name="Johnson S."/>
            <person name="Bishop-Lilly K.A."/>
            <person name="Detter C."/>
            <person name="Han C."/>
            <person name="Sozhamannan S."/>
            <person name="Rosenzweig C.N."/>
            <person name="Skowronski E.W."/>
        </authorList>
    </citation>
    <scope>NUCLEOTIDE SEQUENCE [LARGE SCALE GENOMIC DNA]</scope>
    <source>
        <strain evidence="5 6">AIT1</strain>
    </source>
</reference>
<dbReference type="FunFam" id="3.30.300.30:FF:000008">
    <property type="entry name" value="2,3-dihydroxybenzoate-AMP ligase"/>
    <property type="match status" value="1"/>
</dbReference>
<organism evidence="5 6">
    <name type="scientific">Aliidiomarina taiwanensis</name>
    <dbReference type="NCBI Taxonomy" id="946228"/>
    <lineage>
        <taxon>Bacteria</taxon>
        <taxon>Pseudomonadati</taxon>
        <taxon>Pseudomonadota</taxon>
        <taxon>Gammaproteobacteria</taxon>
        <taxon>Alteromonadales</taxon>
        <taxon>Idiomarinaceae</taxon>
        <taxon>Aliidiomarina</taxon>
    </lineage>
</organism>
<dbReference type="Proteomes" id="UP000286976">
    <property type="component" value="Unassembled WGS sequence"/>
</dbReference>
<dbReference type="EMBL" id="PIPQ01000010">
    <property type="protein sequence ID" value="RUO37883.1"/>
    <property type="molecule type" value="Genomic_DNA"/>
</dbReference>
<name>A0A432WVU2_9GAMM</name>
<dbReference type="InterPro" id="IPR025110">
    <property type="entry name" value="AMP-bd_C"/>
</dbReference>
<feature type="domain" description="AMP-binding enzyme C-terminal" evidence="4">
    <location>
        <begin position="453"/>
        <end position="528"/>
    </location>
</feature>
<comment type="caution">
    <text evidence="5">The sequence shown here is derived from an EMBL/GenBank/DDBJ whole genome shotgun (WGS) entry which is preliminary data.</text>
</comment>
<dbReference type="AlphaFoldDB" id="A0A432WVU2"/>
<dbReference type="InterPro" id="IPR045851">
    <property type="entry name" value="AMP-bd_C_sf"/>
</dbReference>
<dbReference type="PROSITE" id="PS00455">
    <property type="entry name" value="AMP_BINDING"/>
    <property type="match status" value="1"/>
</dbReference>
<dbReference type="InterPro" id="IPR050237">
    <property type="entry name" value="ATP-dep_AMP-bd_enzyme"/>
</dbReference>
<evidence type="ECO:0000313" key="5">
    <source>
        <dbReference type="EMBL" id="RUO37883.1"/>
    </source>
</evidence>
<dbReference type="CDD" id="cd12119">
    <property type="entry name" value="ttLC_FACS_AlkK_like"/>
    <property type="match status" value="1"/>
</dbReference>
<proteinExistence type="inferred from homology"/>
<evidence type="ECO:0000259" key="4">
    <source>
        <dbReference type="Pfam" id="PF13193"/>
    </source>
</evidence>
<dbReference type="Gene3D" id="3.40.50.12780">
    <property type="entry name" value="N-terminal domain of ligase-like"/>
    <property type="match status" value="1"/>
</dbReference>
<keyword evidence="6" id="KW-1185">Reference proteome</keyword>
<evidence type="ECO:0000256" key="1">
    <source>
        <dbReference type="ARBA" id="ARBA00006432"/>
    </source>
</evidence>
<evidence type="ECO:0000313" key="6">
    <source>
        <dbReference type="Proteomes" id="UP000286976"/>
    </source>
</evidence>
<dbReference type="PANTHER" id="PTHR43767:SF11">
    <property type="entry name" value="MEDIUM-CHAIN-FATTY-ACID--COA LIGASE"/>
    <property type="match status" value="1"/>
</dbReference>
<dbReference type="Pfam" id="PF00501">
    <property type="entry name" value="AMP-binding"/>
    <property type="match status" value="1"/>
</dbReference>
<comment type="similarity">
    <text evidence="1">Belongs to the ATP-dependent AMP-binding enzyme family.</text>
</comment>
<keyword evidence="2 5" id="KW-0436">Ligase</keyword>
<dbReference type="OrthoDB" id="9803968at2"/>